<dbReference type="PANTHER" id="PTHR37981">
    <property type="entry name" value="LIPASE 2"/>
    <property type="match status" value="1"/>
</dbReference>
<dbReference type="InterPro" id="IPR036514">
    <property type="entry name" value="SGNH_hydro_sf"/>
</dbReference>
<dbReference type="PANTHER" id="PTHR37981:SF1">
    <property type="entry name" value="SGNH HYDROLASE-TYPE ESTERASE DOMAIN-CONTAINING PROTEIN"/>
    <property type="match status" value="1"/>
</dbReference>
<feature type="domain" description="SGNH hydrolase-type esterase" evidence="3">
    <location>
        <begin position="58"/>
        <end position="257"/>
    </location>
</feature>
<evidence type="ECO:0000256" key="1">
    <source>
        <dbReference type="SAM" id="MobiDB-lite"/>
    </source>
</evidence>
<dbReference type="AlphaFoldDB" id="A0A8H4CKE2"/>
<dbReference type="Pfam" id="PF13472">
    <property type="entry name" value="Lipase_GDSL_2"/>
    <property type="match status" value="1"/>
</dbReference>
<accession>A0A8H4CKE2</accession>
<feature type="signal peptide" evidence="2">
    <location>
        <begin position="1"/>
        <end position="21"/>
    </location>
</feature>
<reference evidence="4" key="1">
    <citation type="journal article" date="2020" name="Phytopathology">
        <title>Genome sequence and comparative analysis of Colletotrichum gloeosporioides isolated from Liriodendron leaves.</title>
        <authorList>
            <person name="Fu F.F."/>
            <person name="Hao Z."/>
            <person name="Wang P."/>
            <person name="Lu Y."/>
            <person name="Xue L.J."/>
            <person name="Wei G."/>
            <person name="Tian Y."/>
            <person name="Baishi H."/>
            <person name="Xu H."/>
            <person name="Shi J."/>
            <person name="Cheng T."/>
            <person name="Wang G."/>
            <person name="Yi Y."/>
            <person name="Chen J."/>
        </authorList>
    </citation>
    <scope>NUCLEOTIDE SEQUENCE</scope>
    <source>
        <strain evidence="4">Lc1</strain>
    </source>
</reference>
<protein>
    <recommendedName>
        <fullName evidence="3">SGNH hydrolase-type esterase domain-containing protein</fullName>
    </recommendedName>
</protein>
<evidence type="ECO:0000313" key="5">
    <source>
        <dbReference type="Proteomes" id="UP000613401"/>
    </source>
</evidence>
<dbReference type="GeneID" id="69009930"/>
<name>A0A8H4CKE2_COLGL</name>
<dbReference type="GO" id="GO:0006629">
    <property type="term" value="P:lipid metabolic process"/>
    <property type="evidence" value="ECO:0007669"/>
    <property type="project" value="TreeGrafter"/>
</dbReference>
<dbReference type="EMBL" id="WVTB01000042">
    <property type="protein sequence ID" value="KAF3805424.1"/>
    <property type="molecule type" value="Genomic_DNA"/>
</dbReference>
<dbReference type="RefSeq" id="XP_045264583.1">
    <property type="nucleotide sequence ID" value="XM_045402852.1"/>
</dbReference>
<keyword evidence="5" id="KW-1185">Reference proteome</keyword>
<feature type="region of interest" description="Disordered" evidence="1">
    <location>
        <begin position="363"/>
        <end position="384"/>
    </location>
</feature>
<dbReference type="SUPFAM" id="SSF52266">
    <property type="entry name" value="SGNH hydrolase"/>
    <property type="match status" value="1"/>
</dbReference>
<keyword evidence="2" id="KW-0732">Signal</keyword>
<sequence length="671" mass="75331">MASSVMKGLLLLSTFVGLCYGRVSRQNGTSPFAPSAVELVRRDDRDPTDFNWVNHMAAIGDSFTAGIGAGEQLGDFVHRHNDWVCSRYDGTYPMMVHDKIGSSIDKFQYHACSGDRSMHIFDQANNLHNNDVDLVIMTAGGNDLCLAQMIKMCIMIPFYSEDQCNQVIAKAQENIDTILKDNLKQILEALDDKMAEDGIVVYNGYAEYFNEETDACTDDEIWYIPKKGPFTGLKLTKERRKRFNSLVRGINDKIKTAIEEVKDNVSYKIGFSNWDPWPRNGVDGQYCSPSSTGEYPDKKQPDLQFFKLDTHVQPYLHDELRRREAEAAEALQSEEVRRKVEALKTRSIYESVLYKSPDPRAVARSKLDSRAPEPPGCPGDDNPDTLPFPYNKLWDYFGLGAPDSMGKLFHPNEEGHRTIASFAMAKIVDLRAEILGVESDTCTPPEKFTCWSGTGSKGYASVKRLDEHYGNFCDGVSPSTGSGEWTGKESYDKGTPDEHEFVVKLAEGAGNFDKAICKEAFARIIHGCDGGDHNPLNWKYGGEYQQGLFTYQINIKRDNRPPLIKEPYGSCFGTWYPFEASSVYKLKGKFHCAGWSTWDWGQKTLLSNARSCVGGGLTQWKFKYYDEPDEDGMEWESSFRTVVWVGRCFKNEGVQKAAGGLTNGCSGTDVF</sequence>
<evidence type="ECO:0000256" key="2">
    <source>
        <dbReference type="SAM" id="SignalP"/>
    </source>
</evidence>
<gene>
    <name evidence="4" type="ORF">GCG54_00002769</name>
</gene>
<comment type="caution">
    <text evidence="4">The sequence shown here is derived from an EMBL/GenBank/DDBJ whole genome shotgun (WGS) entry which is preliminary data.</text>
</comment>
<dbReference type="CDD" id="cd01823">
    <property type="entry name" value="SEST_like"/>
    <property type="match status" value="1"/>
</dbReference>
<dbReference type="GO" id="GO:0016788">
    <property type="term" value="F:hydrolase activity, acting on ester bonds"/>
    <property type="evidence" value="ECO:0007669"/>
    <property type="project" value="InterPro"/>
</dbReference>
<evidence type="ECO:0000259" key="3">
    <source>
        <dbReference type="Pfam" id="PF13472"/>
    </source>
</evidence>
<feature type="chain" id="PRO_5035002688" description="SGNH hydrolase-type esterase domain-containing protein" evidence="2">
    <location>
        <begin position="22"/>
        <end position="671"/>
    </location>
</feature>
<dbReference type="Pfam" id="PF18647">
    <property type="entry name" value="Fungal_lectin_2"/>
    <property type="match status" value="1"/>
</dbReference>
<organism evidence="4 5">
    <name type="scientific">Colletotrichum gloeosporioides</name>
    <name type="common">Anthracnose fungus</name>
    <name type="synonym">Glomerella cingulata</name>
    <dbReference type="NCBI Taxonomy" id="474922"/>
    <lineage>
        <taxon>Eukaryota</taxon>
        <taxon>Fungi</taxon>
        <taxon>Dikarya</taxon>
        <taxon>Ascomycota</taxon>
        <taxon>Pezizomycotina</taxon>
        <taxon>Sordariomycetes</taxon>
        <taxon>Hypocreomycetidae</taxon>
        <taxon>Glomerellales</taxon>
        <taxon>Glomerellaceae</taxon>
        <taxon>Colletotrichum</taxon>
        <taxon>Colletotrichum gloeosporioides species complex</taxon>
    </lineage>
</organism>
<evidence type="ECO:0000313" key="4">
    <source>
        <dbReference type="EMBL" id="KAF3805424.1"/>
    </source>
</evidence>
<dbReference type="InterPro" id="IPR013830">
    <property type="entry name" value="SGNH_hydro"/>
</dbReference>
<dbReference type="Proteomes" id="UP000613401">
    <property type="component" value="Unassembled WGS sequence"/>
</dbReference>
<proteinExistence type="predicted"/>
<reference evidence="4" key="2">
    <citation type="submission" date="2020-03" db="EMBL/GenBank/DDBJ databases">
        <authorList>
            <person name="Fu F.-F."/>
            <person name="Chen J."/>
        </authorList>
    </citation>
    <scope>NUCLEOTIDE SEQUENCE</scope>
    <source>
        <strain evidence="4">Lc1</strain>
    </source>
</reference>
<dbReference type="Gene3D" id="3.40.50.1110">
    <property type="entry name" value="SGNH hydrolase"/>
    <property type="match status" value="1"/>
</dbReference>
<dbReference type="InterPro" id="IPR037460">
    <property type="entry name" value="SEST-like"/>
</dbReference>